<comment type="caution">
    <text evidence="3">The sequence shown here is derived from an EMBL/GenBank/DDBJ whole genome shotgun (WGS) entry which is preliminary data.</text>
</comment>
<accession>A0ABX1ZMQ5</accession>
<keyword evidence="4" id="KW-1185">Reference proteome</keyword>
<dbReference type="InterPro" id="IPR001387">
    <property type="entry name" value="Cro/C1-type_HTH"/>
</dbReference>
<dbReference type="PROSITE" id="PS50943">
    <property type="entry name" value="HTH_CROC1"/>
    <property type="match status" value="1"/>
</dbReference>
<dbReference type="Pfam" id="PF01381">
    <property type="entry name" value="HTH_3"/>
    <property type="match status" value="1"/>
</dbReference>
<dbReference type="PANTHER" id="PTHR46558">
    <property type="entry name" value="TRACRIPTIONAL REGULATORY PROTEIN-RELATED-RELATED"/>
    <property type="match status" value="1"/>
</dbReference>
<protein>
    <submittedName>
        <fullName evidence="3">Helix-turn-helix domain-containing protein</fullName>
    </submittedName>
</protein>
<dbReference type="RefSeq" id="WP_171684196.1">
    <property type="nucleotide sequence ID" value="NZ_WHNZ01000030.1"/>
</dbReference>
<organism evidence="3 4">
    <name type="scientific">Paenibacillus planticolens</name>
    <dbReference type="NCBI Taxonomy" id="2654976"/>
    <lineage>
        <taxon>Bacteria</taxon>
        <taxon>Bacillati</taxon>
        <taxon>Bacillota</taxon>
        <taxon>Bacilli</taxon>
        <taxon>Bacillales</taxon>
        <taxon>Paenibacillaceae</taxon>
        <taxon>Paenibacillus</taxon>
    </lineage>
</organism>
<dbReference type="EMBL" id="WHNZ01000030">
    <property type="protein sequence ID" value="NOV01375.1"/>
    <property type="molecule type" value="Genomic_DNA"/>
</dbReference>
<keyword evidence="1" id="KW-0238">DNA-binding</keyword>
<dbReference type="Proteomes" id="UP000618579">
    <property type="component" value="Unassembled WGS sequence"/>
</dbReference>
<evidence type="ECO:0000313" key="4">
    <source>
        <dbReference type="Proteomes" id="UP000618579"/>
    </source>
</evidence>
<sequence length="141" mass="16503">MKLGSKLTDLRNKKHLTQDQMAEILGVKRARYNSWENEIAKPDIEMLKKIAEYHKIKTDDLLDVQQNNNKNEIEIPAWATSKDIRDFKKMLEEDGEVMFDGVPMSETDRQRVMDVLTGLFWEAKQMNKRSKKTNTTDDAKN</sequence>
<feature type="domain" description="HTH cro/C1-type" evidence="2">
    <location>
        <begin position="7"/>
        <end position="61"/>
    </location>
</feature>
<dbReference type="PANTHER" id="PTHR46558:SF11">
    <property type="entry name" value="HTH-TYPE TRANSCRIPTIONAL REGULATOR XRE"/>
    <property type="match status" value="1"/>
</dbReference>
<dbReference type="Gene3D" id="1.10.260.40">
    <property type="entry name" value="lambda repressor-like DNA-binding domains"/>
    <property type="match status" value="1"/>
</dbReference>
<evidence type="ECO:0000256" key="1">
    <source>
        <dbReference type="ARBA" id="ARBA00023125"/>
    </source>
</evidence>
<evidence type="ECO:0000313" key="3">
    <source>
        <dbReference type="EMBL" id="NOV01375.1"/>
    </source>
</evidence>
<reference evidence="3 4" key="1">
    <citation type="submission" date="2019-10" db="EMBL/GenBank/DDBJ databases">
        <title>Description of Paenibacillus pedi sp. nov.</title>
        <authorList>
            <person name="Carlier A."/>
            <person name="Qi S."/>
        </authorList>
    </citation>
    <scope>NUCLEOTIDE SEQUENCE [LARGE SCALE GENOMIC DNA]</scope>
    <source>
        <strain evidence="3 4">LMG 31457</strain>
    </source>
</reference>
<dbReference type="SUPFAM" id="SSF47413">
    <property type="entry name" value="lambda repressor-like DNA-binding domains"/>
    <property type="match status" value="1"/>
</dbReference>
<name>A0ABX1ZMQ5_9BACL</name>
<dbReference type="InterPro" id="IPR010982">
    <property type="entry name" value="Lambda_DNA-bd_dom_sf"/>
</dbReference>
<proteinExistence type="predicted"/>
<dbReference type="SMART" id="SM00530">
    <property type="entry name" value="HTH_XRE"/>
    <property type="match status" value="1"/>
</dbReference>
<dbReference type="CDD" id="cd00093">
    <property type="entry name" value="HTH_XRE"/>
    <property type="match status" value="1"/>
</dbReference>
<evidence type="ECO:0000259" key="2">
    <source>
        <dbReference type="PROSITE" id="PS50943"/>
    </source>
</evidence>
<gene>
    <name evidence="3" type="ORF">GC097_15260</name>
</gene>